<evidence type="ECO:0000313" key="2">
    <source>
        <dbReference type="EMBL" id="CDF35813.1"/>
    </source>
</evidence>
<feature type="compositionally biased region" description="Basic and acidic residues" evidence="1">
    <location>
        <begin position="448"/>
        <end position="460"/>
    </location>
</feature>
<feature type="compositionally biased region" description="Basic and acidic residues" evidence="1">
    <location>
        <begin position="610"/>
        <end position="621"/>
    </location>
</feature>
<sequence>MQTTPVKKGRGVLMELPNGRDLSSPAKGEIKAEDGSGTAVVLEKKHPQIQVSVIPSGRPPLYCSPAIRRRSSLATNKPKRIRQSPSAKRVSFGGDTINIISQHPKEFRSPDADTPPGSVLSPSHKSRKLSHPSSPAARRSPAFVSKKTSLFGGSDGDDDTITLPARLRASPRPGPSLTPLPRLKSRATQREGPSLNSLLSDDVEDDDTVNLPKEPRVSLNRVSASMSRPPLPMTSPSPVPLRRSSVANARHSFGIFLDDDISRGQGDAALTDENDPPEFNEGVLSDGNEAEASDEDITRDLRIGMAIDKLLDSDESASADVATENESEHSVLPTVSPPAERPSQPSSRQSLGYISELPPLQDDCGGDDDITQRRCSMAPAVGHRAVIEDDSRSKRFSVHSAVQMGDILHQIEQDEQDDDVTIHFPSAQQQMTEPERSPVAYAVETIEHDKSGKSGKEDALKQYQVGEEETEDRADAIQRDAVSASVRDTDVTSQAVSPHESEVIPGALSPRNECNKELSEDLVDRRTTSENHIKSSPSCNIAQPPSRSPLKEQRKLFESDDTETLHFHSTNPNQKKTSASDNSPAKAKNGINAAKGVDQVSNGVETSSADDNKPPVEKMSDSSRAANAAIQDRDTLEPPTTNTMVTPRSET</sequence>
<proteinExistence type="predicted"/>
<feature type="region of interest" description="Disordered" evidence="1">
    <location>
        <begin position="259"/>
        <end position="298"/>
    </location>
</feature>
<evidence type="ECO:0000256" key="1">
    <source>
        <dbReference type="SAM" id="MobiDB-lite"/>
    </source>
</evidence>
<feature type="compositionally biased region" description="Polar residues" evidence="1">
    <location>
        <begin position="638"/>
        <end position="651"/>
    </location>
</feature>
<dbReference type="Proteomes" id="UP000012073">
    <property type="component" value="Unassembled WGS sequence"/>
</dbReference>
<gene>
    <name evidence="2" type="ORF">CHC_T00004266001</name>
</gene>
<organism evidence="2 3">
    <name type="scientific">Chondrus crispus</name>
    <name type="common">Carrageen Irish moss</name>
    <name type="synonym">Polymorpha crispa</name>
    <dbReference type="NCBI Taxonomy" id="2769"/>
    <lineage>
        <taxon>Eukaryota</taxon>
        <taxon>Rhodophyta</taxon>
        <taxon>Florideophyceae</taxon>
        <taxon>Rhodymeniophycidae</taxon>
        <taxon>Gigartinales</taxon>
        <taxon>Gigartinaceae</taxon>
        <taxon>Chondrus</taxon>
    </lineage>
</organism>
<feature type="compositionally biased region" description="Basic residues" evidence="1">
    <location>
        <begin position="68"/>
        <end position="82"/>
    </location>
</feature>
<protein>
    <submittedName>
        <fullName evidence="2">Uncharacterized protein</fullName>
    </submittedName>
</protein>
<feature type="compositionally biased region" description="Low complexity" evidence="1">
    <location>
        <begin position="585"/>
        <end position="596"/>
    </location>
</feature>
<feature type="compositionally biased region" description="Polar residues" evidence="1">
    <location>
        <begin position="343"/>
        <end position="352"/>
    </location>
</feature>
<dbReference type="AlphaFoldDB" id="R7QDF2"/>
<evidence type="ECO:0000313" key="3">
    <source>
        <dbReference type="Proteomes" id="UP000012073"/>
    </source>
</evidence>
<feature type="compositionally biased region" description="Polar residues" evidence="1">
    <location>
        <begin position="599"/>
        <end position="609"/>
    </location>
</feature>
<dbReference type="Gramene" id="CDF35813">
    <property type="protein sequence ID" value="CDF35813"/>
    <property type="gene ID" value="CHC_T00004266001"/>
</dbReference>
<feature type="region of interest" description="Disordered" evidence="1">
    <location>
        <begin position="68"/>
        <end position="242"/>
    </location>
</feature>
<dbReference type="KEGG" id="ccp:CHC_T00004266001"/>
<dbReference type="RefSeq" id="XP_005715632.1">
    <property type="nucleotide sequence ID" value="XM_005715575.1"/>
</dbReference>
<dbReference type="EMBL" id="HG001749">
    <property type="protein sequence ID" value="CDF35813.1"/>
    <property type="molecule type" value="Genomic_DNA"/>
</dbReference>
<feature type="compositionally biased region" description="Basic and acidic residues" evidence="1">
    <location>
        <begin position="549"/>
        <end position="566"/>
    </location>
</feature>
<feature type="compositionally biased region" description="Basic and acidic residues" evidence="1">
    <location>
        <begin position="513"/>
        <end position="533"/>
    </location>
</feature>
<keyword evidence="3" id="KW-1185">Reference proteome</keyword>
<feature type="region of interest" description="Disordered" evidence="1">
    <location>
        <begin position="1"/>
        <end position="38"/>
    </location>
</feature>
<dbReference type="GeneID" id="17323349"/>
<feature type="compositionally biased region" description="Low complexity" evidence="1">
    <location>
        <begin position="132"/>
        <end position="142"/>
    </location>
</feature>
<feature type="compositionally biased region" description="Polar residues" evidence="1">
    <location>
        <begin position="567"/>
        <end position="583"/>
    </location>
</feature>
<feature type="region of interest" description="Disordered" evidence="1">
    <location>
        <begin position="448"/>
        <end position="651"/>
    </location>
</feature>
<feature type="compositionally biased region" description="Pro residues" evidence="1">
    <location>
        <begin position="229"/>
        <end position="239"/>
    </location>
</feature>
<reference evidence="3" key="1">
    <citation type="journal article" date="2013" name="Proc. Natl. Acad. Sci. U.S.A.">
        <title>Genome structure and metabolic features in the red seaweed Chondrus crispus shed light on evolution of the Archaeplastida.</title>
        <authorList>
            <person name="Collen J."/>
            <person name="Porcel B."/>
            <person name="Carre W."/>
            <person name="Ball S.G."/>
            <person name="Chaparro C."/>
            <person name="Tonon T."/>
            <person name="Barbeyron T."/>
            <person name="Michel G."/>
            <person name="Noel B."/>
            <person name="Valentin K."/>
            <person name="Elias M."/>
            <person name="Artiguenave F."/>
            <person name="Arun A."/>
            <person name="Aury J.M."/>
            <person name="Barbosa-Neto J.F."/>
            <person name="Bothwell J.H."/>
            <person name="Bouget F.Y."/>
            <person name="Brillet L."/>
            <person name="Cabello-Hurtado F."/>
            <person name="Capella-Gutierrez S."/>
            <person name="Charrier B."/>
            <person name="Cladiere L."/>
            <person name="Cock J.M."/>
            <person name="Coelho S.M."/>
            <person name="Colleoni C."/>
            <person name="Czjzek M."/>
            <person name="Da Silva C."/>
            <person name="Delage L."/>
            <person name="Denoeud F."/>
            <person name="Deschamps P."/>
            <person name="Dittami S.M."/>
            <person name="Gabaldon T."/>
            <person name="Gachon C.M."/>
            <person name="Groisillier A."/>
            <person name="Herve C."/>
            <person name="Jabbari K."/>
            <person name="Katinka M."/>
            <person name="Kloareg B."/>
            <person name="Kowalczyk N."/>
            <person name="Labadie K."/>
            <person name="Leblanc C."/>
            <person name="Lopez P.J."/>
            <person name="McLachlan D.H."/>
            <person name="Meslet-Cladiere L."/>
            <person name="Moustafa A."/>
            <person name="Nehr Z."/>
            <person name="Nyvall Collen P."/>
            <person name="Panaud O."/>
            <person name="Partensky F."/>
            <person name="Poulain J."/>
            <person name="Rensing S.A."/>
            <person name="Rousvoal S."/>
            <person name="Samson G."/>
            <person name="Symeonidi A."/>
            <person name="Weissenbach J."/>
            <person name="Zambounis A."/>
            <person name="Wincker P."/>
            <person name="Boyen C."/>
        </authorList>
    </citation>
    <scope>NUCLEOTIDE SEQUENCE [LARGE SCALE GENOMIC DNA]</scope>
    <source>
        <strain evidence="3">cv. Stackhouse</strain>
    </source>
</reference>
<feature type="compositionally biased region" description="Polar residues" evidence="1">
    <location>
        <begin position="534"/>
        <end position="545"/>
    </location>
</feature>
<feature type="region of interest" description="Disordered" evidence="1">
    <location>
        <begin position="314"/>
        <end position="369"/>
    </location>
</feature>
<name>R7QDF2_CHOCR</name>
<accession>R7QDF2</accession>